<keyword evidence="5" id="KW-1185">Reference proteome</keyword>
<reference evidence="4 5" key="1">
    <citation type="submission" date="2018-12" db="EMBL/GenBank/DDBJ databases">
        <authorList>
            <person name="Sun L."/>
            <person name="Chen Z."/>
        </authorList>
    </citation>
    <scope>NUCLEOTIDE SEQUENCE [LARGE SCALE GENOMIC DNA]</scope>
    <source>
        <strain evidence="4 5">DSM 15890</strain>
    </source>
</reference>
<feature type="binding site" evidence="2">
    <location>
        <position position="159"/>
    </location>
    <ligand>
        <name>Mn(2+)</name>
        <dbReference type="ChEBI" id="CHEBI:29035"/>
        <label>2</label>
    </ligand>
</feature>
<dbReference type="PANTHER" id="PTHR11014:SF63">
    <property type="entry name" value="METALLOPEPTIDASE, PUTATIVE (AFU_ORTHOLOGUE AFUA_6G09600)-RELATED"/>
    <property type="match status" value="1"/>
</dbReference>
<feature type="binding site" evidence="2">
    <location>
        <position position="351"/>
    </location>
    <ligand>
        <name>Mn(2+)</name>
        <dbReference type="ChEBI" id="CHEBI:29035"/>
        <label>2</label>
    </ligand>
</feature>
<dbReference type="AlphaFoldDB" id="A0A433YA37"/>
<organism evidence="4 5">
    <name type="scientific">Paenibacillus anaericanus</name>
    <dbReference type="NCBI Taxonomy" id="170367"/>
    <lineage>
        <taxon>Bacteria</taxon>
        <taxon>Bacillati</taxon>
        <taxon>Bacillota</taxon>
        <taxon>Bacilli</taxon>
        <taxon>Bacillales</taxon>
        <taxon>Paenibacillaceae</taxon>
        <taxon>Paenibacillus</taxon>
    </lineage>
</organism>
<keyword evidence="1 4" id="KW-0378">Hydrolase</keyword>
<evidence type="ECO:0000259" key="3">
    <source>
        <dbReference type="Pfam" id="PF07687"/>
    </source>
</evidence>
<dbReference type="SUPFAM" id="SSF55031">
    <property type="entry name" value="Bacterial exopeptidase dimerisation domain"/>
    <property type="match status" value="1"/>
</dbReference>
<dbReference type="InterPro" id="IPR011650">
    <property type="entry name" value="Peptidase_M20_dimer"/>
</dbReference>
<feature type="domain" description="Peptidase M20 dimerisation" evidence="3">
    <location>
        <begin position="179"/>
        <end position="275"/>
    </location>
</feature>
<name>A0A433YA37_9BACL</name>
<evidence type="ECO:0000256" key="1">
    <source>
        <dbReference type="ARBA" id="ARBA00022801"/>
    </source>
</evidence>
<sequence length="385" mass="41963">MIMTIKPLEDQLIQFRHDLHTYPELSNQEFETTHKIRTVLEQYGISICDLPLTTGLVAEIKGDLPGPIIALRGDIDALPILEQSDVDFPSLHKGVMHACGHDFHTSVMLGAAILLNEQKMILPGTVRILFQPAEETGHGAINILNTGILDHVSAIFGLHNDPTLKVGEFGTKTGALTAGVDRFEIHVTGVGAHAAKPHEGNDPILITGAIIGALQSIISRNVSSSDNAVLSITQIHSGTTWNVIPESAYLEGTVRTFNSETRSYIRKRMEQILRGIGESFDAKVTLNWHPGPPSVMNTAEWADLSLEIATQHGYDAKTIPVTSVGEDFAYYQEKLPGAFVMIGSGGPYDLHHPKFKVADAALYPASTYFVKLAFAALEKLQDRES</sequence>
<dbReference type="GO" id="GO:0046872">
    <property type="term" value="F:metal ion binding"/>
    <property type="evidence" value="ECO:0007669"/>
    <property type="project" value="UniProtKB-KW"/>
</dbReference>
<keyword evidence="2" id="KW-0464">Manganese</keyword>
<dbReference type="GO" id="GO:0050118">
    <property type="term" value="F:N-acetyldiaminopimelate deacetylase activity"/>
    <property type="evidence" value="ECO:0007669"/>
    <property type="project" value="UniProtKB-ARBA"/>
</dbReference>
<accession>A0A433YA37</accession>
<dbReference type="InterPro" id="IPR002933">
    <property type="entry name" value="Peptidase_M20"/>
</dbReference>
<feature type="binding site" evidence="2">
    <location>
        <position position="101"/>
    </location>
    <ligand>
        <name>Mn(2+)</name>
        <dbReference type="ChEBI" id="CHEBI:29035"/>
        <label>2</label>
    </ligand>
</feature>
<dbReference type="Proteomes" id="UP000279446">
    <property type="component" value="Unassembled WGS sequence"/>
</dbReference>
<feature type="binding site" evidence="2">
    <location>
        <position position="135"/>
    </location>
    <ligand>
        <name>Mn(2+)</name>
        <dbReference type="ChEBI" id="CHEBI:29035"/>
        <label>2</label>
    </ligand>
</feature>
<dbReference type="NCBIfam" id="TIGR01891">
    <property type="entry name" value="amidohydrolases"/>
    <property type="match status" value="1"/>
</dbReference>
<feature type="binding site" evidence="2">
    <location>
        <position position="99"/>
    </location>
    <ligand>
        <name>Mn(2+)</name>
        <dbReference type="ChEBI" id="CHEBI:29035"/>
        <label>2</label>
    </ligand>
</feature>
<dbReference type="GO" id="GO:0019877">
    <property type="term" value="P:diaminopimelate biosynthetic process"/>
    <property type="evidence" value="ECO:0007669"/>
    <property type="project" value="UniProtKB-ARBA"/>
</dbReference>
<dbReference type="Pfam" id="PF01546">
    <property type="entry name" value="Peptidase_M20"/>
    <property type="match status" value="1"/>
</dbReference>
<dbReference type="InterPro" id="IPR017439">
    <property type="entry name" value="Amidohydrolase"/>
</dbReference>
<gene>
    <name evidence="4" type="ORF">EJP82_11040</name>
</gene>
<dbReference type="PIRSF" id="PIRSF005962">
    <property type="entry name" value="Pept_M20D_amidohydro"/>
    <property type="match status" value="1"/>
</dbReference>
<dbReference type="InterPro" id="IPR036264">
    <property type="entry name" value="Bact_exopeptidase_dim_dom"/>
</dbReference>
<dbReference type="Pfam" id="PF07687">
    <property type="entry name" value="M20_dimer"/>
    <property type="match status" value="1"/>
</dbReference>
<dbReference type="PANTHER" id="PTHR11014">
    <property type="entry name" value="PEPTIDASE M20 FAMILY MEMBER"/>
    <property type="match status" value="1"/>
</dbReference>
<dbReference type="FunFam" id="3.30.70.360:FF:000001">
    <property type="entry name" value="N-acetyldiaminopimelate deacetylase"/>
    <property type="match status" value="1"/>
</dbReference>
<evidence type="ECO:0000256" key="2">
    <source>
        <dbReference type="PIRSR" id="PIRSR005962-1"/>
    </source>
</evidence>
<dbReference type="Gene3D" id="3.40.630.10">
    <property type="entry name" value="Zn peptidases"/>
    <property type="match status" value="1"/>
</dbReference>
<evidence type="ECO:0000313" key="4">
    <source>
        <dbReference type="EMBL" id="RUT46762.1"/>
    </source>
</evidence>
<dbReference type="OrthoDB" id="9776731at2"/>
<proteinExistence type="predicted"/>
<dbReference type="EMBL" id="RZNY01000007">
    <property type="protein sequence ID" value="RUT46762.1"/>
    <property type="molecule type" value="Genomic_DNA"/>
</dbReference>
<evidence type="ECO:0000313" key="5">
    <source>
        <dbReference type="Proteomes" id="UP000279446"/>
    </source>
</evidence>
<comment type="caution">
    <text evidence="4">The sequence shown here is derived from an EMBL/GenBank/DDBJ whole genome shotgun (WGS) entry which is preliminary data.</text>
</comment>
<protein>
    <submittedName>
        <fullName evidence="4">Amidohydrolase</fullName>
    </submittedName>
</protein>
<keyword evidence="2" id="KW-0479">Metal-binding</keyword>
<dbReference type="SUPFAM" id="SSF53187">
    <property type="entry name" value="Zn-dependent exopeptidases"/>
    <property type="match status" value="1"/>
</dbReference>
<dbReference type="Gene3D" id="3.30.70.360">
    <property type="match status" value="1"/>
</dbReference>
<comment type="cofactor">
    <cofactor evidence="2">
        <name>Mn(2+)</name>
        <dbReference type="ChEBI" id="CHEBI:29035"/>
    </cofactor>
    <text evidence="2">The Mn(2+) ion enhances activity.</text>
</comment>